<accession>A0ABM8FHK5</accession>
<dbReference type="PANTHER" id="PTHR30347:SF1">
    <property type="entry name" value="MECHANOSENSITIVE CHANNEL MSCK"/>
    <property type="match status" value="1"/>
</dbReference>
<protein>
    <recommendedName>
        <fullName evidence="10">Mechanosensitive ion channel MscS domain-containing protein</fullName>
    </recommendedName>
</protein>
<feature type="chain" id="PRO_5047124841" description="Mechanosensitive ion channel MscS domain-containing protein" evidence="9">
    <location>
        <begin position="18"/>
        <end position="618"/>
    </location>
</feature>
<dbReference type="Gene3D" id="3.30.70.100">
    <property type="match status" value="1"/>
</dbReference>
<dbReference type="InterPro" id="IPR052702">
    <property type="entry name" value="MscS-like_channel"/>
</dbReference>
<evidence type="ECO:0000256" key="1">
    <source>
        <dbReference type="ARBA" id="ARBA00004651"/>
    </source>
</evidence>
<evidence type="ECO:0000313" key="12">
    <source>
        <dbReference type="Proteomes" id="UP001321445"/>
    </source>
</evidence>
<gene>
    <name evidence="11" type="ORF">HCR_00830</name>
</gene>
<sequence>MRKTLLYLLFLALFLHGADINDSLVRGTTQTYESLLATLKKTEQKNDDTALQEALLYKLINLSKNPPVEKIVIERPDNEKAYRELIVRFGNWALSKAEAAKDIASLEERLGVVADQLKSSESNASNLLTLQLQYAFYTKGKNLYIRKLEHYKEAIGQAPSYFVEGLQRISFDTDTVKKRIGQIDTSLEKLEKEIQRLDVERERLNLLGKSGAVKRIGSRIDRLQAKKRNLLNEKLVELFILFSSALHDKKSTEAFALQKRIMKIIERSYPEEVQDDMRALFDKMETTVLGRAETIKGATLEEIKNAVSLFWEKANAPLFVINETPISAFKLFMALFIFVIGIVIGGFYKNSIKRLTFKTRTLTSSTRTLLANLGYYTIIIIAFFIALNVVGINLSSIALVAGALSVGIGFGLQNIVSNFVSGIILMFERSIKIGDYIEFDENLRGHVSDIRMRSTTITTNDNIDVIVPNQDLIQNRVINWTMNDQIRRFRIPFGVAYGTDVHKVVGVIKDAVKKSGFGDIYNDGQRHTRVIMTGMNDSSVDFQLFVWIRGGEILYPRRTESRFLILIYDALYEAGIEIPFPQRDIHIRSVDEKIPLRLDREDDDNAPRYDDIQKGESL</sequence>
<evidence type="ECO:0000256" key="3">
    <source>
        <dbReference type="ARBA" id="ARBA00022475"/>
    </source>
</evidence>
<dbReference type="InterPro" id="IPR010920">
    <property type="entry name" value="LSM_dom_sf"/>
</dbReference>
<dbReference type="InterPro" id="IPR011066">
    <property type="entry name" value="MscS_channel_C_sf"/>
</dbReference>
<feature type="domain" description="Mechanosensitive ion channel MscS" evidence="10">
    <location>
        <begin position="414"/>
        <end position="481"/>
    </location>
</feature>
<evidence type="ECO:0000256" key="7">
    <source>
        <dbReference type="SAM" id="Coils"/>
    </source>
</evidence>
<feature type="transmembrane region" description="Helical" evidence="8">
    <location>
        <begin position="328"/>
        <end position="348"/>
    </location>
</feature>
<reference evidence="11 12" key="1">
    <citation type="submission" date="2023-03" db="EMBL/GenBank/DDBJ databases">
        <title>Description of Hydrogenimonas sp. ISO32.</title>
        <authorList>
            <person name="Mino S."/>
            <person name="Fukazawa S."/>
            <person name="Sawabe T."/>
        </authorList>
    </citation>
    <scope>NUCLEOTIDE SEQUENCE [LARGE SCALE GENOMIC DNA]</scope>
    <source>
        <strain evidence="11 12">ISO32</strain>
    </source>
</reference>
<dbReference type="SUPFAM" id="SSF82861">
    <property type="entry name" value="Mechanosensitive channel protein MscS (YggB), transmembrane region"/>
    <property type="match status" value="1"/>
</dbReference>
<dbReference type="InterPro" id="IPR006685">
    <property type="entry name" value="MscS_channel_2nd"/>
</dbReference>
<keyword evidence="12" id="KW-1185">Reference proteome</keyword>
<feature type="signal peptide" evidence="9">
    <location>
        <begin position="1"/>
        <end position="17"/>
    </location>
</feature>
<keyword evidence="6 8" id="KW-0472">Membrane</keyword>
<feature type="transmembrane region" description="Helical" evidence="8">
    <location>
        <begin position="397"/>
        <end position="427"/>
    </location>
</feature>
<keyword evidence="5 8" id="KW-1133">Transmembrane helix</keyword>
<evidence type="ECO:0000256" key="2">
    <source>
        <dbReference type="ARBA" id="ARBA00008017"/>
    </source>
</evidence>
<keyword evidence="4 8" id="KW-0812">Transmembrane</keyword>
<dbReference type="Gene3D" id="1.10.287.1260">
    <property type="match status" value="1"/>
</dbReference>
<keyword evidence="3" id="KW-1003">Cell membrane</keyword>
<name>A0ABM8FHK5_9BACT</name>
<keyword evidence="7" id="KW-0175">Coiled coil</keyword>
<evidence type="ECO:0000259" key="10">
    <source>
        <dbReference type="Pfam" id="PF00924"/>
    </source>
</evidence>
<evidence type="ECO:0000313" key="11">
    <source>
        <dbReference type="EMBL" id="BDY11771.1"/>
    </source>
</evidence>
<comment type="similarity">
    <text evidence="2">Belongs to the MscS (TC 1.A.23) family.</text>
</comment>
<dbReference type="EMBL" id="AP027370">
    <property type="protein sequence ID" value="BDY11771.1"/>
    <property type="molecule type" value="Genomic_DNA"/>
</dbReference>
<evidence type="ECO:0000256" key="5">
    <source>
        <dbReference type="ARBA" id="ARBA00022989"/>
    </source>
</evidence>
<proteinExistence type="inferred from homology"/>
<dbReference type="SUPFAM" id="SSF82689">
    <property type="entry name" value="Mechanosensitive channel protein MscS (YggB), C-terminal domain"/>
    <property type="match status" value="1"/>
</dbReference>
<keyword evidence="9" id="KW-0732">Signal</keyword>
<dbReference type="Gene3D" id="2.30.30.60">
    <property type="match status" value="1"/>
</dbReference>
<dbReference type="Pfam" id="PF00924">
    <property type="entry name" value="MS_channel_2nd"/>
    <property type="match status" value="1"/>
</dbReference>
<organism evidence="11 12">
    <name type="scientific">Hydrogenimonas cancrithermarum</name>
    <dbReference type="NCBI Taxonomy" id="2993563"/>
    <lineage>
        <taxon>Bacteria</taxon>
        <taxon>Pseudomonadati</taxon>
        <taxon>Campylobacterota</taxon>
        <taxon>Epsilonproteobacteria</taxon>
        <taxon>Campylobacterales</taxon>
        <taxon>Hydrogenimonadaceae</taxon>
        <taxon>Hydrogenimonas</taxon>
    </lineage>
</organism>
<evidence type="ECO:0000256" key="4">
    <source>
        <dbReference type="ARBA" id="ARBA00022692"/>
    </source>
</evidence>
<dbReference type="InterPro" id="IPR023408">
    <property type="entry name" value="MscS_beta-dom_sf"/>
</dbReference>
<comment type="subcellular location">
    <subcellularLocation>
        <location evidence="1">Cell membrane</location>
        <topology evidence="1">Multi-pass membrane protein</topology>
    </subcellularLocation>
</comment>
<dbReference type="SUPFAM" id="SSF50182">
    <property type="entry name" value="Sm-like ribonucleoproteins"/>
    <property type="match status" value="1"/>
</dbReference>
<evidence type="ECO:0000256" key="9">
    <source>
        <dbReference type="SAM" id="SignalP"/>
    </source>
</evidence>
<dbReference type="InterPro" id="IPR011014">
    <property type="entry name" value="MscS_channel_TM-2"/>
</dbReference>
<dbReference type="Proteomes" id="UP001321445">
    <property type="component" value="Chromosome"/>
</dbReference>
<dbReference type="RefSeq" id="WP_286336987.1">
    <property type="nucleotide sequence ID" value="NZ_AP027370.1"/>
</dbReference>
<evidence type="ECO:0000256" key="8">
    <source>
        <dbReference type="SAM" id="Phobius"/>
    </source>
</evidence>
<feature type="coiled-coil region" evidence="7">
    <location>
        <begin position="180"/>
        <end position="233"/>
    </location>
</feature>
<dbReference type="PANTHER" id="PTHR30347">
    <property type="entry name" value="POTASSIUM CHANNEL RELATED"/>
    <property type="match status" value="1"/>
</dbReference>
<evidence type="ECO:0000256" key="6">
    <source>
        <dbReference type="ARBA" id="ARBA00023136"/>
    </source>
</evidence>
<feature type="transmembrane region" description="Helical" evidence="8">
    <location>
        <begin position="369"/>
        <end position="391"/>
    </location>
</feature>